<feature type="domain" description="ABC transmembrane type-1" evidence="9">
    <location>
        <begin position="26"/>
        <end position="331"/>
    </location>
</feature>
<sequence length="621" mass="72164">MSQLFQQYKKVILLIYQMEKKTFLYSFLFSFTQVLFPYLSLWLTARTVSLLAEGISFQMIFKEVLFYSFLLFLDNIAMSFFEKKRSDVEERLQLSLNQAITNKLLKISYYQLQDPSLRTNYQRAKEGTNYNGGIYTFVHSMMDAFFNAVVGIILGILTLIQLYGGKTQNTHRLAQWSNSGVLIGLIIGLLVVSIIINGYYSIKSNRVQQQAFKEITFINRMFSYYYETVENYRNGSFFRLYQVKDYFLHLIKQFDLQTFQLFKKISKKNSRYQTINQTVTIFTSTCIYGLIGVKAYYEAIEIGEIILFSGYFLQFIQGINQVFNSFVVSNSIVQYLDFYYDFLEMDEQTSGTLPIEKRNDNEYIIAFHDVSFRYPKSHSWALRHVSFQLSVGEKTAIVGPNGSGKTTLVKLICRLYPVTEGKITLNGIEIEKYDPEEYRQIVGVVFQDFKLLSFPLADNVATSKQPNEERVKEGLNVAGIYERVERLPKGMKTTLYRNLDSDGVDISGGEAQKIAIARAWYKNSPFVILDEPTSALDPYSEYEIYKRFDELVQEKTSIYISHRMSSAKLSQRILVFDNGQIKEQGTHNQLLKENGLYARLFNAQAQYYREEQDEKNLSLFL</sequence>
<dbReference type="SUPFAM" id="SSF90123">
    <property type="entry name" value="ABC transporter transmembrane region"/>
    <property type="match status" value="1"/>
</dbReference>
<dbReference type="InterPro" id="IPR036640">
    <property type="entry name" value="ABC1_TM_sf"/>
</dbReference>
<keyword evidence="4" id="KW-0067">ATP-binding</keyword>
<reference evidence="10 11" key="1">
    <citation type="submission" date="2013-02" db="EMBL/GenBank/DDBJ databases">
        <title>The Genome Sequence of Enterococcus phoeniculicola BAA-412.</title>
        <authorList>
            <consortium name="The Broad Institute Genome Sequencing Platform"/>
            <consortium name="The Broad Institute Genome Sequencing Center for Infectious Disease"/>
            <person name="Earl A.M."/>
            <person name="Gilmore M.S."/>
            <person name="Lebreton F."/>
            <person name="Walker B."/>
            <person name="Young S.K."/>
            <person name="Zeng Q."/>
            <person name="Gargeya S."/>
            <person name="Fitzgerald M."/>
            <person name="Haas B."/>
            <person name="Abouelleil A."/>
            <person name="Alvarado L."/>
            <person name="Arachchi H.M."/>
            <person name="Berlin A.M."/>
            <person name="Chapman S.B."/>
            <person name="Dewar J."/>
            <person name="Goldberg J."/>
            <person name="Griggs A."/>
            <person name="Gujja S."/>
            <person name="Hansen M."/>
            <person name="Howarth C."/>
            <person name="Imamovic A."/>
            <person name="Larimer J."/>
            <person name="McCowan C."/>
            <person name="Murphy C."/>
            <person name="Neiman D."/>
            <person name="Pearson M."/>
            <person name="Priest M."/>
            <person name="Roberts A."/>
            <person name="Saif S."/>
            <person name="Shea T."/>
            <person name="Sisk P."/>
            <person name="Sykes S."/>
            <person name="Wortman J."/>
            <person name="Nusbaum C."/>
            <person name="Birren B."/>
        </authorList>
    </citation>
    <scope>NUCLEOTIDE SEQUENCE [LARGE SCALE GENOMIC DNA]</scope>
    <source>
        <strain evidence="10 11">ATCC BAA-412</strain>
    </source>
</reference>
<dbReference type="SMART" id="SM00382">
    <property type="entry name" value="AAA"/>
    <property type="match status" value="1"/>
</dbReference>
<comment type="subcellular location">
    <subcellularLocation>
        <location evidence="1">Cell membrane</location>
        <topology evidence="1">Multi-pass membrane protein</topology>
    </subcellularLocation>
</comment>
<dbReference type="InterPro" id="IPR017871">
    <property type="entry name" value="ABC_transporter-like_CS"/>
</dbReference>
<dbReference type="RefSeq" id="WP_010768313.1">
    <property type="nucleotide sequence ID" value="NZ_ASWE01000003.1"/>
</dbReference>
<dbReference type="GO" id="GO:0034040">
    <property type="term" value="F:ATPase-coupled lipid transmembrane transporter activity"/>
    <property type="evidence" value="ECO:0007669"/>
    <property type="project" value="TreeGrafter"/>
</dbReference>
<dbReference type="AlphaFoldDB" id="R3WQD0"/>
<feature type="transmembrane region" description="Helical" evidence="7">
    <location>
        <begin position="176"/>
        <end position="200"/>
    </location>
</feature>
<proteinExistence type="predicted"/>
<feature type="transmembrane region" description="Helical" evidence="7">
    <location>
        <begin position="144"/>
        <end position="164"/>
    </location>
</feature>
<evidence type="ECO:0000256" key="1">
    <source>
        <dbReference type="ARBA" id="ARBA00004651"/>
    </source>
</evidence>
<dbReference type="PANTHER" id="PTHR24221:SF646">
    <property type="entry name" value="HAEMOLYSIN SECRETION ATP-BINDING PROTEIN"/>
    <property type="match status" value="1"/>
</dbReference>
<dbReference type="PROSITE" id="PS50929">
    <property type="entry name" value="ABC_TM1F"/>
    <property type="match status" value="1"/>
</dbReference>
<keyword evidence="3" id="KW-0547">Nucleotide-binding</keyword>
<dbReference type="InterPro" id="IPR003439">
    <property type="entry name" value="ABC_transporter-like_ATP-bd"/>
</dbReference>
<dbReference type="InterPro" id="IPR011527">
    <property type="entry name" value="ABC1_TM_dom"/>
</dbReference>
<feature type="transmembrane region" description="Helical" evidence="7">
    <location>
        <begin position="23"/>
        <end position="44"/>
    </location>
</feature>
<evidence type="ECO:0000256" key="6">
    <source>
        <dbReference type="ARBA" id="ARBA00023136"/>
    </source>
</evidence>
<evidence type="ECO:0000313" key="10">
    <source>
        <dbReference type="EMBL" id="EOL44020.1"/>
    </source>
</evidence>
<comment type="caution">
    <text evidence="10">The sequence shown here is derived from an EMBL/GenBank/DDBJ whole genome shotgun (WGS) entry which is preliminary data.</text>
</comment>
<feature type="transmembrane region" description="Helical" evidence="7">
    <location>
        <begin position="64"/>
        <end position="81"/>
    </location>
</feature>
<evidence type="ECO:0000256" key="5">
    <source>
        <dbReference type="ARBA" id="ARBA00022989"/>
    </source>
</evidence>
<evidence type="ECO:0000259" key="9">
    <source>
        <dbReference type="PROSITE" id="PS50929"/>
    </source>
</evidence>
<evidence type="ECO:0000256" key="7">
    <source>
        <dbReference type="SAM" id="Phobius"/>
    </source>
</evidence>
<evidence type="ECO:0000259" key="8">
    <source>
        <dbReference type="PROSITE" id="PS50893"/>
    </source>
</evidence>
<evidence type="ECO:0008006" key="12">
    <source>
        <dbReference type="Google" id="ProtNLM"/>
    </source>
</evidence>
<evidence type="ECO:0000256" key="2">
    <source>
        <dbReference type="ARBA" id="ARBA00022692"/>
    </source>
</evidence>
<dbReference type="PROSITE" id="PS00211">
    <property type="entry name" value="ABC_TRANSPORTER_1"/>
    <property type="match status" value="1"/>
</dbReference>
<dbReference type="PANTHER" id="PTHR24221">
    <property type="entry name" value="ATP-BINDING CASSETTE SUB-FAMILY B"/>
    <property type="match status" value="1"/>
</dbReference>
<dbReference type="Proteomes" id="UP000013785">
    <property type="component" value="Unassembled WGS sequence"/>
</dbReference>
<dbReference type="Gene3D" id="1.20.1560.10">
    <property type="entry name" value="ABC transporter type 1, transmembrane domain"/>
    <property type="match status" value="1"/>
</dbReference>
<dbReference type="InterPro" id="IPR039421">
    <property type="entry name" value="Type_1_exporter"/>
</dbReference>
<dbReference type="GO" id="GO:0005524">
    <property type="term" value="F:ATP binding"/>
    <property type="evidence" value="ECO:0007669"/>
    <property type="project" value="UniProtKB-KW"/>
</dbReference>
<dbReference type="Pfam" id="PF00005">
    <property type="entry name" value="ABC_tran"/>
    <property type="match status" value="1"/>
</dbReference>
<keyword evidence="5 7" id="KW-1133">Transmembrane helix</keyword>
<dbReference type="PATRIC" id="fig|1158610.3.peg.1637"/>
<dbReference type="GO" id="GO:0140359">
    <property type="term" value="F:ABC-type transporter activity"/>
    <property type="evidence" value="ECO:0007669"/>
    <property type="project" value="InterPro"/>
</dbReference>
<evidence type="ECO:0000256" key="4">
    <source>
        <dbReference type="ARBA" id="ARBA00022840"/>
    </source>
</evidence>
<dbReference type="HOGENOM" id="CLU_000604_84_3_9"/>
<dbReference type="GO" id="GO:0005886">
    <property type="term" value="C:plasma membrane"/>
    <property type="evidence" value="ECO:0007669"/>
    <property type="project" value="UniProtKB-SubCell"/>
</dbReference>
<evidence type="ECO:0000313" key="11">
    <source>
        <dbReference type="Proteomes" id="UP000013785"/>
    </source>
</evidence>
<dbReference type="Gene3D" id="3.40.50.300">
    <property type="entry name" value="P-loop containing nucleotide triphosphate hydrolases"/>
    <property type="match status" value="1"/>
</dbReference>
<dbReference type="OrthoDB" id="9806127at2"/>
<dbReference type="InterPro" id="IPR003593">
    <property type="entry name" value="AAA+_ATPase"/>
</dbReference>
<dbReference type="EMBL" id="AJAT01000014">
    <property type="protein sequence ID" value="EOL44020.1"/>
    <property type="molecule type" value="Genomic_DNA"/>
</dbReference>
<feature type="domain" description="ABC transporter" evidence="8">
    <location>
        <begin position="365"/>
        <end position="603"/>
    </location>
</feature>
<name>R3WQD0_9ENTE</name>
<protein>
    <recommendedName>
        <fullName evidence="12">ABC transporter domain-containing protein</fullName>
    </recommendedName>
</protein>
<dbReference type="STRING" id="154621.RV11_GL000275"/>
<gene>
    <name evidence="10" type="ORF">UC3_01650</name>
</gene>
<dbReference type="GO" id="GO:0016887">
    <property type="term" value="F:ATP hydrolysis activity"/>
    <property type="evidence" value="ECO:0007669"/>
    <property type="project" value="InterPro"/>
</dbReference>
<evidence type="ECO:0000256" key="3">
    <source>
        <dbReference type="ARBA" id="ARBA00022741"/>
    </source>
</evidence>
<dbReference type="InterPro" id="IPR027417">
    <property type="entry name" value="P-loop_NTPase"/>
</dbReference>
<keyword evidence="6 7" id="KW-0472">Membrane</keyword>
<organism evidence="10 11">
    <name type="scientific">Enterococcus phoeniculicola ATCC BAA-412</name>
    <dbReference type="NCBI Taxonomy" id="1158610"/>
    <lineage>
        <taxon>Bacteria</taxon>
        <taxon>Bacillati</taxon>
        <taxon>Bacillota</taxon>
        <taxon>Bacilli</taxon>
        <taxon>Lactobacillales</taxon>
        <taxon>Enterococcaceae</taxon>
        <taxon>Enterococcus</taxon>
    </lineage>
</organism>
<dbReference type="eggNOG" id="COG1132">
    <property type="taxonomic scope" value="Bacteria"/>
</dbReference>
<keyword evidence="11" id="KW-1185">Reference proteome</keyword>
<dbReference type="PROSITE" id="PS50893">
    <property type="entry name" value="ABC_TRANSPORTER_2"/>
    <property type="match status" value="1"/>
</dbReference>
<dbReference type="SUPFAM" id="SSF52540">
    <property type="entry name" value="P-loop containing nucleoside triphosphate hydrolases"/>
    <property type="match status" value="1"/>
</dbReference>
<keyword evidence="2 7" id="KW-0812">Transmembrane</keyword>
<accession>R3WQD0</accession>